<dbReference type="CDD" id="cd01770">
    <property type="entry name" value="UBX_UBXN2"/>
    <property type="match status" value="1"/>
</dbReference>
<dbReference type="InterPro" id="IPR009060">
    <property type="entry name" value="UBA-like_sf"/>
</dbReference>
<dbReference type="SUPFAM" id="SSF46934">
    <property type="entry name" value="UBA-like"/>
    <property type="match status" value="1"/>
</dbReference>
<dbReference type="InterPro" id="IPR001012">
    <property type="entry name" value="UBX_dom"/>
</dbReference>
<dbReference type="AlphaFoldDB" id="A0A7R8VHK9"/>
<protein>
    <submittedName>
        <fullName evidence="11">Uncharacterized protein</fullName>
    </submittedName>
</protein>
<dbReference type="Pfam" id="PF14555">
    <property type="entry name" value="UBA_4"/>
    <property type="match status" value="1"/>
</dbReference>
<name>A0A7R8VHK9_TIMDO</name>
<dbReference type="GO" id="GO:0031468">
    <property type="term" value="P:nuclear membrane reassembly"/>
    <property type="evidence" value="ECO:0007669"/>
    <property type="project" value="TreeGrafter"/>
</dbReference>
<feature type="region of interest" description="Disordered" evidence="8">
    <location>
        <begin position="277"/>
        <end position="300"/>
    </location>
</feature>
<dbReference type="GO" id="GO:0005794">
    <property type="term" value="C:Golgi apparatus"/>
    <property type="evidence" value="ECO:0007669"/>
    <property type="project" value="UniProtKB-SubCell"/>
</dbReference>
<dbReference type="Pfam" id="PF08059">
    <property type="entry name" value="SEP"/>
    <property type="match status" value="1"/>
</dbReference>
<keyword evidence="5" id="KW-0333">Golgi apparatus</keyword>
<dbReference type="GO" id="GO:0007030">
    <property type="term" value="P:Golgi organization"/>
    <property type="evidence" value="ECO:0007669"/>
    <property type="project" value="TreeGrafter"/>
</dbReference>
<dbReference type="Gene3D" id="3.30.420.210">
    <property type="entry name" value="SEP domain"/>
    <property type="match status" value="1"/>
</dbReference>
<dbReference type="InterPro" id="IPR029071">
    <property type="entry name" value="Ubiquitin-like_domsf"/>
</dbReference>
<keyword evidence="4" id="KW-0963">Cytoplasm</keyword>
<dbReference type="InterPro" id="IPR012989">
    <property type="entry name" value="SEP_domain"/>
</dbReference>
<dbReference type="SUPFAM" id="SSF102848">
    <property type="entry name" value="NSFL1 (p97 ATPase) cofactor p47, SEP domain"/>
    <property type="match status" value="1"/>
</dbReference>
<evidence type="ECO:0000256" key="7">
    <source>
        <dbReference type="ARBA" id="ARBA00023242"/>
    </source>
</evidence>
<dbReference type="PANTHER" id="PTHR23333:SF20">
    <property type="entry name" value="NSFL1 COFACTOR P47"/>
    <property type="match status" value="1"/>
</dbReference>
<feature type="domain" description="SEP" evidence="10">
    <location>
        <begin position="192"/>
        <end position="257"/>
    </location>
</feature>
<feature type="region of interest" description="Disordered" evidence="8">
    <location>
        <begin position="146"/>
        <end position="190"/>
    </location>
</feature>
<dbReference type="GO" id="GO:0061025">
    <property type="term" value="P:membrane fusion"/>
    <property type="evidence" value="ECO:0007669"/>
    <property type="project" value="TreeGrafter"/>
</dbReference>
<dbReference type="PROSITE" id="PS51399">
    <property type="entry name" value="SEP"/>
    <property type="match status" value="1"/>
</dbReference>
<feature type="compositionally biased region" description="Acidic residues" evidence="8">
    <location>
        <begin position="46"/>
        <end position="59"/>
    </location>
</feature>
<feature type="region of interest" description="Disordered" evidence="8">
    <location>
        <begin position="46"/>
        <end position="129"/>
    </location>
</feature>
<comment type="subcellular location">
    <subcellularLocation>
        <location evidence="2">Cytoplasm</location>
        <location evidence="2">Cytoskeleton</location>
        <location evidence="2">Microtubule organizing center</location>
        <location evidence="2">Centrosome</location>
    </subcellularLocation>
    <subcellularLocation>
        <location evidence="3">Golgi apparatus</location>
    </subcellularLocation>
    <subcellularLocation>
        <location evidence="1">Nucleus</location>
    </subcellularLocation>
</comment>
<dbReference type="GO" id="GO:0043130">
    <property type="term" value="F:ubiquitin binding"/>
    <property type="evidence" value="ECO:0007669"/>
    <property type="project" value="TreeGrafter"/>
</dbReference>
<dbReference type="Gene3D" id="1.10.8.10">
    <property type="entry name" value="DNA helicase RuvA subunit, C-terminal domain"/>
    <property type="match status" value="1"/>
</dbReference>
<dbReference type="SMART" id="SM00553">
    <property type="entry name" value="SEP"/>
    <property type="match status" value="1"/>
</dbReference>
<dbReference type="GO" id="GO:0000045">
    <property type="term" value="P:autophagosome assembly"/>
    <property type="evidence" value="ECO:0007669"/>
    <property type="project" value="TreeGrafter"/>
</dbReference>
<evidence type="ECO:0000256" key="3">
    <source>
        <dbReference type="ARBA" id="ARBA00004555"/>
    </source>
</evidence>
<dbReference type="GO" id="GO:0005829">
    <property type="term" value="C:cytosol"/>
    <property type="evidence" value="ECO:0007669"/>
    <property type="project" value="TreeGrafter"/>
</dbReference>
<dbReference type="GO" id="GO:0005813">
    <property type="term" value="C:centrosome"/>
    <property type="evidence" value="ECO:0007669"/>
    <property type="project" value="UniProtKB-SubCell"/>
</dbReference>
<dbReference type="Pfam" id="PF00789">
    <property type="entry name" value="UBX"/>
    <property type="match status" value="1"/>
</dbReference>
<evidence type="ECO:0000259" key="9">
    <source>
        <dbReference type="PROSITE" id="PS50033"/>
    </source>
</evidence>
<dbReference type="CDD" id="cd14348">
    <property type="entry name" value="UBA_p47"/>
    <property type="match status" value="1"/>
</dbReference>
<evidence type="ECO:0000256" key="4">
    <source>
        <dbReference type="ARBA" id="ARBA00022490"/>
    </source>
</evidence>
<sequence>MSDSNKPQLLSQFTDVTGVDEERARFYLESSAWQLEVALASFYENDGDDNPIIVEDTEPEGQAAPPPSPVPVLTDSHHKQKPKPKQPAGYSSRIATVAGLDSDTSDEEEGQAFYAGGSEHSGQQVLGPSKKKDIVSEMFKSVKEHGAEVVDTHSPRGLGASSSFAGTGYRLGQSTNDSEVIGPPSGGRRDSHTEVVLKLWKEGFSINNGPLKRYSDPENRGFLDSVRRGEIPTELVRESHGSEVHLNMEDHRHEDFVTPKNKLNAFGGKGHVLGSPAPATIGAVKPTDDKDRTANEEQAKDSLNLDKALPTTTIQIRLADGSRLIGQFNHTHTIGDVRSYITIARPQYQTQNFSLLTTFPSKELSDNTATLSDAGILNAAVMQRLT</sequence>
<dbReference type="SMART" id="SM00166">
    <property type="entry name" value="UBX"/>
    <property type="match status" value="1"/>
</dbReference>
<keyword evidence="7" id="KW-0539">Nucleus</keyword>
<dbReference type="FunFam" id="1.10.8.10:FF:000020">
    <property type="entry name" value="NSFL1 (p97) cofactor (p47)"/>
    <property type="match status" value="1"/>
</dbReference>
<dbReference type="InterPro" id="IPR036241">
    <property type="entry name" value="NSFL1C_SEP_dom_sf"/>
</dbReference>
<dbReference type="GO" id="GO:0005634">
    <property type="term" value="C:nucleus"/>
    <property type="evidence" value="ECO:0007669"/>
    <property type="project" value="UniProtKB-SubCell"/>
</dbReference>
<evidence type="ECO:0000313" key="11">
    <source>
        <dbReference type="EMBL" id="CAD7196734.1"/>
    </source>
</evidence>
<evidence type="ECO:0000256" key="1">
    <source>
        <dbReference type="ARBA" id="ARBA00004123"/>
    </source>
</evidence>
<evidence type="ECO:0000256" key="8">
    <source>
        <dbReference type="SAM" id="MobiDB-lite"/>
    </source>
</evidence>
<dbReference type="GO" id="GO:0043161">
    <property type="term" value="P:proteasome-mediated ubiquitin-dependent protein catabolic process"/>
    <property type="evidence" value="ECO:0007669"/>
    <property type="project" value="TreeGrafter"/>
</dbReference>
<feature type="domain" description="UBX" evidence="9">
    <location>
        <begin position="307"/>
        <end position="384"/>
    </location>
</feature>
<evidence type="ECO:0000256" key="5">
    <source>
        <dbReference type="ARBA" id="ARBA00023034"/>
    </source>
</evidence>
<evidence type="ECO:0000256" key="2">
    <source>
        <dbReference type="ARBA" id="ARBA00004300"/>
    </source>
</evidence>
<keyword evidence="6" id="KW-0206">Cytoskeleton</keyword>
<accession>A0A7R8VHK9</accession>
<dbReference type="PROSITE" id="PS50033">
    <property type="entry name" value="UBX"/>
    <property type="match status" value="1"/>
</dbReference>
<gene>
    <name evidence="11" type="ORF">TDIB3V08_LOCUS3065</name>
</gene>
<dbReference type="FunFam" id="3.30.420.210:FF:000001">
    <property type="entry name" value="NSFL1 (P97) cofactor (P47)"/>
    <property type="match status" value="1"/>
</dbReference>
<organism evidence="11">
    <name type="scientific">Timema douglasi</name>
    <name type="common">Walking stick</name>
    <dbReference type="NCBI Taxonomy" id="61478"/>
    <lineage>
        <taxon>Eukaryota</taxon>
        <taxon>Metazoa</taxon>
        <taxon>Ecdysozoa</taxon>
        <taxon>Arthropoda</taxon>
        <taxon>Hexapoda</taxon>
        <taxon>Insecta</taxon>
        <taxon>Pterygota</taxon>
        <taxon>Neoptera</taxon>
        <taxon>Polyneoptera</taxon>
        <taxon>Phasmatodea</taxon>
        <taxon>Timematodea</taxon>
        <taxon>Timematoidea</taxon>
        <taxon>Timematidae</taxon>
        <taxon>Timema</taxon>
    </lineage>
</organism>
<dbReference type="Gene3D" id="3.10.20.90">
    <property type="entry name" value="Phosphatidylinositol 3-kinase Catalytic Subunit, Chain A, domain 1"/>
    <property type="match status" value="1"/>
</dbReference>
<dbReference type="PANTHER" id="PTHR23333">
    <property type="entry name" value="UBX DOMAIN CONTAINING PROTEIN"/>
    <property type="match status" value="1"/>
</dbReference>
<dbReference type="SUPFAM" id="SSF54236">
    <property type="entry name" value="Ubiquitin-like"/>
    <property type="match status" value="1"/>
</dbReference>
<evidence type="ECO:0000256" key="6">
    <source>
        <dbReference type="ARBA" id="ARBA00023212"/>
    </source>
</evidence>
<feature type="compositionally biased region" description="Basic and acidic residues" evidence="8">
    <location>
        <begin position="286"/>
        <end position="300"/>
    </location>
</feature>
<reference evidence="11" key="1">
    <citation type="submission" date="2020-11" db="EMBL/GenBank/DDBJ databases">
        <authorList>
            <person name="Tran Van P."/>
        </authorList>
    </citation>
    <scope>NUCLEOTIDE SEQUENCE</scope>
</reference>
<proteinExistence type="predicted"/>
<evidence type="ECO:0000259" key="10">
    <source>
        <dbReference type="PROSITE" id="PS51399"/>
    </source>
</evidence>
<dbReference type="EMBL" id="OA565307">
    <property type="protein sequence ID" value="CAD7196734.1"/>
    <property type="molecule type" value="Genomic_DNA"/>
</dbReference>